<reference evidence="5" key="1">
    <citation type="journal article" date="2020" name="MBio">
        <title>Horizontal gene transfer to a defensive symbiont with a reduced genome amongst a multipartite beetle microbiome.</title>
        <authorList>
            <person name="Waterworth S.C."/>
            <person name="Florez L.V."/>
            <person name="Rees E.R."/>
            <person name="Hertweck C."/>
            <person name="Kaltenpoth M."/>
            <person name="Kwan J.C."/>
        </authorList>
    </citation>
    <scope>NUCLEOTIDE SEQUENCE [LARGE SCALE GENOMIC DNA]</scope>
</reference>
<dbReference type="CDD" id="cd05347">
    <property type="entry name" value="Ga5DH-like_SDR_c"/>
    <property type="match status" value="1"/>
</dbReference>
<accession>A0A833PPK4</accession>
<dbReference type="Proteomes" id="UP000467522">
    <property type="component" value="Unassembled WGS sequence"/>
</dbReference>
<gene>
    <name evidence="4" type="primary">gno_3</name>
    <name evidence="4" type="ORF">GAK33_05154</name>
</gene>
<evidence type="ECO:0000313" key="4">
    <source>
        <dbReference type="EMBL" id="KAF1034931.1"/>
    </source>
</evidence>
<dbReference type="InterPro" id="IPR020904">
    <property type="entry name" value="Sc_DH/Rdtase_CS"/>
</dbReference>
<sequence>MIKFHDNRIKKDHWRSARPAAEDTVNARPAAMGRRLDWHEETRMTNALERFRLDGRRALITGSGRGIGLTLARGLAEAGAAIVINDRNEEKAATLVRHLREEGFTADYAIFDVAEHAQVRAAIDDFEARVGAIDILVNNAGIQRRAPLDAFEPDDWHALMRVNLDGVFNVAQAVARHMIARGRGKIINICSVQSELARPTIAPYAATKGAVRMLTKGMCADWARHGIQANGLAPGYFETELNRALVDDAAFSDWLCKRTPAGRWGRVDELCGAAIFLASAASDFVNGQTLFVDGGLTSAV</sequence>
<dbReference type="PRINTS" id="PR00080">
    <property type="entry name" value="SDRFAMILY"/>
</dbReference>
<dbReference type="InterPro" id="IPR036291">
    <property type="entry name" value="NAD(P)-bd_dom_sf"/>
</dbReference>
<dbReference type="GO" id="GO:0016616">
    <property type="term" value="F:oxidoreductase activity, acting on the CH-OH group of donors, NAD or NADP as acceptor"/>
    <property type="evidence" value="ECO:0007669"/>
    <property type="project" value="TreeGrafter"/>
</dbReference>
<dbReference type="PANTHER" id="PTHR42760:SF5">
    <property type="entry name" value="2-DEHYDRO-3-DEOXY-D-GLUCONATE 5-DEHYDROGENASE"/>
    <property type="match status" value="1"/>
</dbReference>
<evidence type="ECO:0000313" key="5">
    <source>
        <dbReference type="Proteomes" id="UP000467522"/>
    </source>
</evidence>
<dbReference type="EMBL" id="WNDV01000019">
    <property type="protein sequence ID" value="KAF1034931.1"/>
    <property type="molecule type" value="Genomic_DNA"/>
</dbReference>
<dbReference type="AlphaFoldDB" id="A0A833PPK4"/>
<protein>
    <submittedName>
        <fullName evidence="4">Gluconate 5-dehydrogenase</fullName>
    </submittedName>
</protein>
<comment type="similarity">
    <text evidence="1 3">Belongs to the short-chain dehydrogenases/reductases (SDR) family.</text>
</comment>
<dbReference type="SUPFAM" id="SSF51735">
    <property type="entry name" value="NAD(P)-binding Rossmann-fold domains"/>
    <property type="match status" value="1"/>
</dbReference>
<comment type="caution">
    <text evidence="4">The sequence shown here is derived from an EMBL/GenBank/DDBJ whole genome shotgun (WGS) entry which is preliminary data.</text>
</comment>
<dbReference type="Pfam" id="PF00106">
    <property type="entry name" value="adh_short"/>
    <property type="match status" value="1"/>
</dbReference>
<dbReference type="PRINTS" id="PR00081">
    <property type="entry name" value="GDHRDH"/>
</dbReference>
<evidence type="ECO:0000256" key="2">
    <source>
        <dbReference type="ARBA" id="ARBA00023002"/>
    </source>
</evidence>
<dbReference type="InterPro" id="IPR002347">
    <property type="entry name" value="SDR_fam"/>
</dbReference>
<keyword evidence="2" id="KW-0560">Oxidoreductase</keyword>
<name>A0A833PPK4_BURL3</name>
<dbReference type="PANTHER" id="PTHR42760">
    <property type="entry name" value="SHORT-CHAIN DEHYDROGENASES/REDUCTASES FAMILY MEMBER"/>
    <property type="match status" value="1"/>
</dbReference>
<dbReference type="PROSITE" id="PS00061">
    <property type="entry name" value="ADH_SHORT"/>
    <property type="match status" value="1"/>
</dbReference>
<organism evidence="4 5">
    <name type="scientific">Burkholderia lata (strain ATCC 17760 / DSM 23089 / LMG 22485 / NCIMB 9086 / R18194 / 383)</name>
    <dbReference type="NCBI Taxonomy" id="482957"/>
    <lineage>
        <taxon>Bacteria</taxon>
        <taxon>Pseudomonadati</taxon>
        <taxon>Pseudomonadota</taxon>
        <taxon>Betaproteobacteria</taxon>
        <taxon>Burkholderiales</taxon>
        <taxon>Burkholderiaceae</taxon>
        <taxon>Burkholderia</taxon>
        <taxon>Burkholderia cepacia complex</taxon>
    </lineage>
</organism>
<dbReference type="Gene3D" id="3.40.50.720">
    <property type="entry name" value="NAD(P)-binding Rossmann-like Domain"/>
    <property type="match status" value="1"/>
</dbReference>
<proteinExistence type="inferred from homology"/>
<evidence type="ECO:0000256" key="3">
    <source>
        <dbReference type="RuleBase" id="RU000363"/>
    </source>
</evidence>
<dbReference type="FunFam" id="3.40.50.720:FF:000084">
    <property type="entry name" value="Short-chain dehydrogenase reductase"/>
    <property type="match status" value="1"/>
</dbReference>
<evidence type="ECO:0000256" key="1">
    <source>
        <dbReference type="ARBA" id="ARBA00006484"/>
    </source>
</evidence>